<name>A0A8X6LKK2_TRICU</name>
<dbReference type="EMBL" id="BMAO01017226">
    <property type="protein sequence ID" value="GFR14171.1"/>
    <property type="molecule type" value="Genomic_DNA"/>
</dbReference>
<gene>
    <name evidence="1" type="ORF">TNCT_553911</name>
</gene>
<dbReference type="AlphaFoldDB" id="A0A8X6LKK2"/>
<keyword evidence="2" id="KW-1185">Reference proteome</keyword>
<sequence>MRYVHSYVIVPRSLSDVTPFHSKGDIYGPENNILFPAVLLTLSTEGARRQSRGSTCLPNDRILGRKQTPITDQVGEIFAPTSIAFVFTRNIYRYGDSKGEQKMECSFSPFIWIVLP</sequence>
<organism evidence="1 2">
    <name type="scientific">Trichonephila clavata</name>
    <name type="common">Joro spider</name>
    <name type="synonym">Nephila clavata</name>
    <dbReference type="NCBI Taxonomy" id="2740835"/>
    <lineage>
        <taxon>Eukaryota</taxon>
        <taxon>Metazoa</taxon>
        <taxon>Ecdysozoa</taxon>
        <taxon>Arthropoda</taxon>
        <taxon>Chelicerata</taxon>
        <taxon>Arachnida</taxon>
        <taxon>Araneae</taxon>
        <taxon>Araneomorphae</taxon>
        <taxon>Entelegynae</taxon>
        <taxon>Araneoidea</taxon>
        <taxon>Nephilidae</taxon>
        <taxon>Trichonephila</taxon>
    </lineage>
</organism>
<proteinExistence type="predicted"/>
<dbReference type="Proteomes" id="UP000887116">
    <property type="component" value="Unassembled WGS sequence"/>
</dbReference>
<accession>A0A8X6LKK2</accession>
<evidence type="ECO:0000313" key="2">
    <source>
        <dbReference type="Proteomes" id="UP000887116"/>
    </source>
</evidence>
<evidence type="ECO:0000313" key="1">
    <source>
        <dbReference type="EMBL" id="GFR14171.1"/>
    </source>
</evidence>
<protein>
    <submittedName>
        <fullName evidence="1">Uncharacterized protein</fullName>
    </submittedName>
</protein>
<comment type="caution">
    <text evidence="1">The sequence shown here is derived from an EMBL/GenBank/DDBJ whole genome shotgun (WGS) entry which is preliminary data.</text>
</comment>
<reference evidence="1" key="1">
    <citation type="submission" date="2020-07" db="EMBL/GenBank/DDBJ databases">
        <title>Multicomponent nature underlies the extraordinary mechanical properties of spider dragline silk.</title>
        <authorList>
            <person name="Kono N."/>
            <person name="Nakamura H."/>
            <person name="Mori M."/>
            <person name="Yoshida Y."/>
            <person name="Ohtoshi R."/>
            <person name="Malay A.D."/>
            <person name="Moran D.A.P."/>
            <person name="Tomita M."/>
            <person name="Numata K."/>
            <person name="Arakawa K."/>
        </authorList>
    </citation>
    <scope>NUCLEOTIDE SEQUENCE</scope>
</reference>